<organism evidence="2 3">
    <name type="scientific">Oceanospirillum multiglobuliferum</name>
    <dbReference type="NCBI Taxonomy" id="64969"/>
    <lineage>
        <taxon>Bacteria</taxon>
        <taxon>Pseudomonadati</taxon>
        <taxon>Pseudomonadota</taxon>
        <taxon>Gammaproteobacteria</taxon>
        <taxon>Oceanospirillales</taxon>
        <taxon>Oceanospirillaceae</taxon>
        <taxon>Oceanospirillum</taxon>
    </lineage>
</organism>
<keyword evidence="3" id="KW-1185">Reference proteome</keyword>
<dbReference type="OrthoDB" id="9816036at2"/>
<comment type="caution">
    <text evidence="2">The sequence shown here is derived from an EMBL/GenBank/DDBJ whole genome shotgun (WGS) entry which is preliminary data.</text>
</comment>
<evidence type="ECO:0000313" key="3">
    <source>
        <dbReference type="Proteomes" id="UP000191418"/>
    </source>
</evidence>
<feature type="domain" description="FRG" evidence="1">
    <location>
        <begin position="24"/>
        <end position="118"/>
    </location>
</feature>
<dbReference type="AlphaFoldDB" id="A0A1T4SBU9"/>
<dbReference type="SMART" id="SM00901">
    <property type="entry name" value="FRG"/>
    <property type="match status" value="1"/>
</dbReference>
<reference evidence="2 3" key="1">
    <citation type="submission" date="2017-01" db="EMBL/GenBank/DDBJ databases">
        <title>Genome Sequencing of a Marine Spirillum, Oceanospirillum multiglobuliferum ATCC 33336, from Japan.</title>
        <authorList>
            <person name="Carney J.G."/>
            <person name="Trachtenberg A.M."/>
            <person name="Rheaume B.A."/>
            <person name="Linnane J.D."/>
            <person name="Pitts N.L."/>
            <person name="Mykles D.L."/>
            <person name="Maclea K.S."/>
        </authorList>
    </citation>
    <scope>NUCLEOTIDE SEQUENCE [LARGE SCALE GENOMIC DNA]</scope>
    <source>
        <strain evidence="2 3">ATCC 33336</strain>
    </source>
</reference>
<accession>A0A1T4SBU9</accession>
<dbReference type="Pfam" id="PF08867">
    <property type="entry name" value="FRG"/>
    <property type="match status" value="1"/>
</dbReference>
<proteinExistence type="predicted"/>
<dbReference type="EMBL" id="MTSM01000014">
    <property type="protein sequence ID" value="OPX55009.1"/>
    <property type="molecule type" value="Genomic_DNA"/>
</dbReference>
<dbReference type="InterPro" id="IPR014966">
    <property type="entry name" value="FRG-dom"/>
</dbReference>
<dbReference type="RefSeq" id="WP_078746410.1">
    <property type="nucleotide sequence ID" value="NZ_FUXG01000027.1"/>
</dbReference>
<name>A0A1T4SBU9_9GAMM</name>
<evidence type="ECO:0000259" key="1">
    <source>
        <dbReference type="SMART" id="SM00901"/>
    </source>
</evidence>
<protein>
    <recommendedName>
        <fullName evidence="1">FRG domain-containing protein</fullName>
    </recommendedName>
</protein>
<dbReference type="Proteomes" id="UP000191418">
    <property type="component" value="Unassembled WGS sequence"/>
</dbReference>
<gene>
    <name evidence="2" type="ORF">BTE48_10940</name>
</gene>
<evidence type="ECO:0000313" key="2">
    <source>
        <dbReference type="EMBL" id="OPX55009.1"/>
    </source>
</evidence>
<sequence>METEKALKEFYESIAKKRKRLGISNDPAWFRGHSHGYYELVPSLFRIKDVRLVDEKNIFNTFITEGRAHVGMPTDPWGILAIMQHYKVPTRLLDWTDSLHVALFFALKYTSYEKPHLWILNPYRLNAKISDTDRIIYGDMDELKFNYYEQVKSESWERKTPVAIAPSWNSTRLTAQRGYFTVHGGDYSPVNKVVTNCALKVEIPEVIIPRLLDELEHSGTDEARMFPDLEGLALSIRRRFRL</sequence>